<dbReference type="eggNOG" id="COG1115">
    <property type="taxonomic scope" value="Bacteria"/>
</dbReference>
<dbReference type="HOGENOM" id="CLU_024867_0_1_4"/>
<dbReference type="GO" id="GO:0005886">
    <property type="term" value="C:plasma membrane"/>
    <property type="evidence" value="ECO:0007669"/>
    <property type="project" value="UniProtKB-SubCell"/>
</dbReference>
<evidence type="ECO:0000256" key="8">
    <source>
        <dbReference type="ARBA" id="ARBA00023136"/>
    </source>
</evidence>
<comment type="subcellular location">
    <subcellularLocation>
        <location evidence="9">Cell inner membrane</location>
        <topology evidence="9">Multi-pass membrane protein</topology>
    </subcellularLocation>
    <subcellularLocation>
        <location evidence="1">Cell membrane</location>
        <topology evidence="1">Multi-pass membrane protein</topology>
    </subcellularLocation>
</comment>
<evidence type="ECO:0000313" key="11">
    <source>
        <dbReference type="Proteomes" id="UP000014400"/>
    </source>
</evidence>
<keyword evidence="9" id="KW-0997">Cell inner membrane</keyword>
<keyword evidence="6 9" id="KW-0769">Symport</keyword>
<keyword evidence="5 9" id="KW-0812">Transmembrane</keyword>
<keyword evidence="3 9" id="KW-0813">Transport</keyword>
<evidence type="ECO:0000256" key="3">
    <source>
        <dbReference type="ARBA" id="ARBA00022448"/>
    </source>
</evidence>
<feature type="transmembrane region" description="Helical" evidence="9">
    <location>
        <begin position="299"/>
        <end position="319"/>
    </location>
</feature>
<dbReference type="Proteomes" id="UP000014400">
    <property type="component" value="Unassembled WGS sequence"/>
</dbReference>
<dbReference type="FunFam" id="1.20.1740.10:FF:000004">
    <property type="entry name" value="Sodium:alanine symporter family protein"/>
    <property type="match status" value="1"/>
</dbReference>
<feature type="transmembrane region" description="Helical" evidence="9">
    <location>
        <begin position="412"/>
        <end position="432"/>
    </location>
</feature>
<feature type="transmembrane region" description="Helical" evidence="9">
    <location>
        <begin position="66"/>
        <end position="92"/>
    </location>
</feature>
<dbReference type="PRINTS" id="PR00175">
    <property type="entry name" value="NAALASMPORT"/>
</dbReference>
<feature type="transmembrane region" description="Helical" evidence="9">
    <location>
        <begin position="238"/>
        <end position="261"/>
    </location>
</feature>
<reference evidence="10 11" key="1">
    <citation type="submission" date="2013-04" db="EMBL/GenBank/DDBJ databases">
        <title>The Genome Sequence of Sutterella wadsworthensis HGA0223.</title>
        <authorList>
            <consortium name="The Broad Institute Genomics Platform"/>
            <person name="Earl A."/>
            <person name="Ward D."/>
            <person name="Feldgarden M."/>
            <person name="Gevers D."/>
            <person name="Schmidt T.M."/>
            <person name="Dover J."/>
            <person name="Dai D."/>
            <person name="Walker B."/>
            <person name="Young S."/>
            <person name="Zeng Q."/>
            <person name="Gargeya S."/>
            <person name="Fitzgerald M."/>
            <person name="Haas B."/>
            <person name="Abouelleil A."/>
            <person name="Allen A.W."/>
            <person name="Alvarado L."/>
            <person name="Arachchi H.M."/>
            <person name="Berlin A.M."/>
            <person name="Chapman S.B."/>
            <person name="Gainer-Dewar J."/>
            <person name="Goldberg J."/>
            <person name="Griggs A."/>
            <person name="Gujja S."/>
            <person name="Hansen M."/>
            <person name="Howarth C."/>
            <person name="Imamovic A."/>
            <person name="Ireland A."/>
            <person name="Larimer J."/>
            <person name="McCowan C."/>
            <person name="Murphy C."/>
            <person name="Pearson M."/>
            <person name="Poon T.W."/>
            <person name="Priest M."/>
            <person name="Roberts A."/>
            <person name="Saif S."/>
            <person name="Shea T."/>
            <person name="Sisk P."/>
            <person name="Sykes S."/>
            <person name="Wortman J."/>
            <person name="Nusbaum C."/>
            <person name="Birren B."/>
        </authorList>
    </citation>
    <scope>NUCLEOTIDE SEQUENCE [LARGE SCALE GENOMIC DNA]</scope>
    <source>
        <strain evidence="10 11">HGA0223</strain>
    </source>
</reference>
<comment type="similarity">
    <text evidence="2 9">Belongs to the alanine or glycine:cation symporter (AGCS) (TC 2.A.25) family.</text>
</comment>
<keyword evidence="8 9" id="KW-0472">Membrane</keyword>
<name>S3BWP5_9BURK</name>
<feature type="transmembrane region" description="Helical" evidence="9">
    <location>
        <begin position="146"/>
        <end position="164"/>
    </location>
</feature>
<protein>
    <submittedName>
        <fullName evidence="10">Amino acid carrier protein</fullName>
    </submittedName>
</protein>
<dbReference type="RefSeq" id="WP_016474745.1">
    <property type="nucleotide sequence ID" value="NZ_KE150480.1"/>
</dbReference>
<dbReference type="NCBIfam" id="TIGR00835">
    <property type="entry name" value="agcS"/>
    <property type="match status" value="1"/>
</dbReference>
<feature type="transmembrane region" description="Helical" evidence="9">
    <location>
        <begin position="209"/>
        <end position="232"/>
    </location>
</feature>
<dbReference type="PROSITE" id="PS00873">
    <property type="entry name" value="NA_ALANINE_SYMP"/>
    <property type="match status" value="1"/>
</dbReference>
<keyword evidence="4" id="KW-1003">Cell membrane</keyword>
<evidence type="ECO:0000256" key="9">
    <source>
        <dbReference type="RuleBase" id="RU363064"/>
    </source>
</evidence>
<evidence type="ECO:0000256" key="4">
    <source>
        <dbReference type="ARBA" id="ARBA00022475"/>
    </source>
</evidence>
<feature type="transmembrane region" description="Helical" evidence="9">
    <location>
        <begin position="384"/>
        <end position="406"/>
    </location>
</feature>
<accession>S3BWP5</accession>
<evidence type="ECO:0000313" key="10">
    <source>
        <dbReference type="EMBL" id="EPD98507.1"/>
    </source>
</evidence>
<evidence type="ECO:0000256" key="7">
    <source>
        <dbReference type="ARBA" id="ARBA00022989"/>
    </source>
</evidence>
<comment type="caution">
    <text evidence="10">The sequence shown here is derived from an EMBL/GenBank/DDBJ whole genome shotgun (WGS) entry which is preliminary data.</text>
</comment>
<dbReference type="InterPro" id="IPR001463">
    <property type="entry name" value="Na/Ala_symport"/>
</dbReference>
<feature type="transmembrane region" description="Helical" evidence="9">
    <location>
        <begin position="348"/>
        <end position="368"/>
    </location>
</feature>
<dbReference type="Gene3D" id="1.20.1740.10">
    <property type="entry name" value="Amino acid/polyamine transporter I"/>
    <property type="match status" value="1"/>
</dbReference>
<dbReference type="PATRIC" id="fig|1203554.3.peg.1625"/>
<dbReference type="AlphaFoldDB" id="S3BWP5"/>
<dbReference type="EMBL" id="ATCF01000022">
    <property type="protein sequence ID" value="EPD98507.1"/>
    <property type="molecule type" value="Genomic_DNA"/>
</dbReference>
<evidence type="ECO:0000256" key="5">
    <source>
        <dbReference type="ARBA" id="ARBA00022692"/>
    </source>
</evidence>
<organism evidence="10 11">
    <name type="scientific">Sutterella wadsworthensis HGA0223</name>
    <dbReference type="NCBI Taxonomy" id="1203554"/>
    <lineage>
        <taxon>Bacteria</taxon>
        <taxon>Pseudomonadati</taxon>
        <taxon>Pseudomonadota</taxon>
        <taxon>Betaproteobacteria</taxon>
        <taxon>Burkholderiales</taxon>
        <taxon>Sutterellaceae</taxon>
        <taxon>Sutterella</taxon>
    </lineage>
</organism>
<dbReference type="GO" id="GO:0005283">
    <property type="term" value="F:amino acid:sodium symporter activity"/>
    <property type="evidence" value="ECO:0007669"/>
    <property type="project" value="InterPro"/>
</dbReference>
<proteinExistence type="inferred from homology"/>
<keyword evidence="7 9" id="KW-1133">Transmembrane helix</keyword>
<dbReference type="Pfam" id="PF01235">
    <property type="entry name" value="Na_Ala_symp"/>
    <property type="match status" value="1"/>
</dbReference>
<evidence type="ECO:0000256" key="2">
    <source>
        <dbReference type="ARBA" id="ARBA00009261"/>
    </source>
</evidence>
<feature type="transmembrane region" description="Helical" evidence="9">
    <location>
        <begin position="184"/>
        <end position="202"/>
    </location>
</feature>
<feature type="transmembrane region" description="Helical" evidence="9">
    <location>
        <begin position="98"/>
        <end position="117"/>
    </location>
</feature>
<sequence length="474" mass="50788">MELLNTLVSAVNNVLWSYVLIVMLVGLGLWFSFRTGFVQIRHLREMVRLVAEGATAKTKKGHISTFQAFCVSTASRVGVGNIAGIAIAVVVGGPGAVFWMWVIALLGAATGFVESTLAQIYKVPRRGGGFVGGPAYYIGNALGSRWGAWLFAVLISVTYGLIFNSVQANTMALSLKASFDVDPAWTGLGIAVLTGLVIFGGLNRIARVVGWMVPLMAGAYLLLAAVVTVMNITLVPEVLLLIVKSAFGVDAVTGAAFGMALMTGIKRGLFSNEAGMGSVPNAAATADASHPVKQGLVQALGVFVDTMFVCTASAMIVLLSPDWHSAQLTGIELTQHVLTGQLGAWTNTFMTVIVLFFAFSSIIGNYFYGEVNMDFISRRPTASWIFRGCVLVMVYFGSVASLNIVWNLADLFMALMAMLNLAAIALLGRYAFAAMKDYFKQRSEGVENPEFDPSVLPATRGIVCWPRKKDEEVN</sequence>
<dbReference type="PANTHER" id="PTHR30330:SF1">
    <property type="entry name" value="AMINO-ACID CARRIER PROTEIN ALST"/>
    <property type="match status" value="1"/>
</dbReference>
<feature type="transmembrane region" description="Helical" evidence="9">
    <location>
        <begin position="15"/>
        <end position="33"/>
    </location>
</feature>
<evidence type="ECO:0000256" key="1">
    <source>
        <dbReference type="ARBA" id="ARBA00004651"/>
    </source>
</evidence>
<gene>
    <name evidence="10" type="ORF">HMPREF1476_01546</name>
</gene>
<evidence type="ECO:0000256" key="6">
    <source>
        <dbReference type="ARBA" id="ARBA00022847"/>
    </source>
</evidence>
<keyword evidence="11" id="KW-1185">Reference proteome</keyword>
<dbReference type="PANTHER" id="PTHR30330">
    <property type="entry name" value="AGSS FAMILY TRANSPORTER, SODIUM-ALANINE"/>
    <property type="match status" value="1"/>
</dbReference>